<protein>
    <submittedName>
        <fullName evidence="1">Uncharacterized protein</fullName>
    </submittedName>
</protein>
<reference evidence="2" key="1">
    <citation type="submission" date="2016-10" db="EMBL/GenBank/DDBJ databases">
        <authorList>
            <person name="Varghese N."/>
            <person name="Submissions S."/>
        </authorList>
    </citation>
    <scope>NUCLEOTIDE SEQUENCE [LARGE SCALE GENOMIC DNA]</scope>
    <source>
        <strain evidence="2">CGMCC 1.10121</strain>
    </source>
</reference>
<dbReference type="AlphaFoldDB" id="A0A1H8V623"/>
<keyword evidence="2" id="KW-1185">Reference proteome</keyword>
<name>A0A1H8V623_9EURY</name>
<gene>
    <name evidence="1" type="ORF">SAMN04487948_11474</name>
</gene>
<evidence type="ECO:0000313" key="2">
    <source>
        <dbReference type="Proteomes" id="UP000199126"/>
    </source>
</evidence>
<sequence>MLAYSLLKLGIADSAPGTVVSRASSLRNDVKRSFRESVQNLLAWTLDSEHRNIDQLMQEIEALFVSCAKSSR</sequence>
<organism evidence="1 2">
    <name type="scientific">Halogranum amylolyticum</name>
    <dbReference type="NCBI Taxonomy" id="660520"/>
    <lineage>
        <taxon>Archaea</taxon>
        <taxon>Methanobacteriati</taxon>
        <taxon>Methanobacteriota</taxon>
        <taxon>Stenosarchaea group</taxon>
        <taxon>Halobacteria</taxon>
        <taxon>Halobacteriales</taxon>
        <taxon>Haloferacaceae</taxon>
    </lineage>
</organism>
<evidence type="ECO:0000313" key="1">
    <source>
        <dbReference type="EMBL" id="SEP10885.1"/>
    </source>
</evidence>
<accession>A0A1H8V623</accession>
<dbReference type="EMBL" id="FODV01000014">
    <property type="protein sequence ID" value="SEP10885.1"/>
    <property type="molecule type" value="Genomic_DNA"/>
</dbReference>
<dbReference type="Proteomes" id="UP000199126">
    <property type="component" value="Unassembled WGS sequence"/>
</dbReference>
<proteinExistence type="predicted"/>